<dbReference type="SUPFAM" id="SSF56672">
    <property type="entry name" value="DNA/RNA polymerases"/>
    <property type="match status" value="1"/>
</dbReference>
<evidence type="ECO:0000313" key="1">
    <source>
        <dbReference type="EMBL" id="CAB3988844.1"/>
    </source>
</evidence>
<dbReference type="InterPro" id="IPR053134">
    <property type="entry name" value="RNA-dir_DNA_polymerase"/>
</dbReference>
<evidence type="ECO:0000313" key="2">
    <source>
        <dbReference type="Proteomes" id="UP001152795"/>
    </source>
</evidence>
<organism evidence="1 2">
    <name type="scientific">Paramuricea clavata</name>
    <name type="common">Red gorgonian</name>
    <name type="synonym">Violescent sea-whip</name>
    <dbReference type="NCBI Taxonomy" id="317549"/>
    <lineage>
        <taxon>Eukaryota</taxon>
        <taxon>Metazoa</taxon>
        <taxon>Cnidaria</taxon>
        <taxon>Anthozoa</taxon>
        <taxon>Octocorallia</taxon>
        <taxon>Malacalcyonacea</taxon>
        <taxon>Plexauridae</taxon>
        <taxon>Paramuricea</taxon>
    </lineage>
</organism>
<sequence>MDRHPPSVRVANLTNDDLWIQPRTRIGVLHAVSNIESGVEFKRVSINEEMVTVQDSENISIPDVVSDDDIGYTETVKHKIRTDDDIQVTQPYRRIPPNQYQEVKKHIQKLLDSSVIRESHSPCASLIVLVRKKNGSLRLCVDYRKLNLRTQKDSLYPGRRVT</sequence>
<name>A0A6S7G6J4_PARCT</name>
<accession>A0A6S7G6J4</accession>
<comment type="caution">
    <text evidence="1">The sequence shown here is derived from an EMBL/GenBank/DDBJ whole genome shotgun (WGS) entry which is preliminary data.</text>
</comment>
<dbReference type="EMBL" id="CACRXK020001393">
    <property type="protein sequence ID" value="CAB3988844.1"/>
    <property type="molecule type" value="Genomic_DNA"/>
</dbReference>
<dbReference type="InterPro" id="IPR043502">
    <property type="entry name" value="DNA/RNA_pol_sf"/>
</dbReference>
<gene>
    <name evidence="1" type="ORF">PACLA_8A041106</name>
</gene>
<dbReference type="Gene3D" id="3.10.10.10">
    <property type="entry name" value="HIV Type 1 Reverse Transcriptase, subunit A, domain 1"/>
    <property type="match status" value="1"/>
</dbReference>
<dbReference type="OrthoDB" id="3863715at2759"/>
<dbReference type="Proteomes" id="UP001152795">
    <property type="component" value="Unassembled WGS sequence"/>
</dbReference>
<dbReference type="PANTHER" id="PTHR24559">
    <property type="entry name" value="TRANSPOSON TY3-I GAG-POL POLYPROTEIN"/>
    <property type="match status" value="1"/>
</dbReference>
<protein>
    <submittedName>
        <fullName evidence="1">Uncharacterized protein</fullName>
    </submittedName>
</protein>
<dbReference type="AlphaFoldDB" id="A0A6S7G6J4"/>
<reference evidence="1" key="1">
    <citation type="submission" date="2020-04" db="EMBL/GenBank/DDBJ databases">
        <authorList>
            <person name="Alioto T."/>
            <person name="Alioto T."/>
            <person name="Gomez Garrido J."/>
        </authorList>
    </citation>
    <scope>NUCLEOTIDE SEQUENCE</scope>
    <source>
        <strain evidence="1">A484AB</strain>
    </source>
</reference>
<proteinExistence type="predicted"/>
<keyword evidence="2" id="KW-1185">Reference proteome</keyword>
<dbReference type="PANTHER" id="PTHR24559:SF435">
    <property type="entry name" value="RIBONUCLEASE H"/>
    <property type="match status" value="1"/>
</dbReference>